<dbReference type="GO" id="GO:0008157">
    <property type="term" value="F:protein phosphatase 1 binding"/>
    <property type="evidence" value="ECO:0007669"/>
    <property type="project" value="TreeGrafter"/>
</dbReference>
<reference evidence="3" key="1">
    <citation type="journal article" date="2020" name="bioRxiv">
        <title>Comparative genomics of Chlamydomonas.</title>
        <authorList>
            <person name="Craig R.J."/>
            <person name="Hasan A.R."/>
            <person name="Ness R.W."/>
            <person name="Keightley P.D."/>
        </authorList>
    </citation>
    <scope>NUCLEOTIDE SEQUENCE</scope>
    <source>
        <strain evidence="3">SAG 7.73</strain>
    </source>
</reference>
<accession>A0A835TDY5</accession>
<dbReference type="Pfam" id="PF03370">
    <property type="entry name" value="CBM_21"/>
    <property type="match status" value="1"/>
</dbReference>
<evidence type="ECO:0000313" key="3">
    <source>
        <dbReference type="EMBL" id="KAG2438604.1"/>
    </source>
</evidence>
<dbReference type="EMBL" id="JAEHOC010000009">
    <property type="protein sequence ID" value="KAG2438604.1"/>
    <property type="molecule type" value="Genomic_DNA"/>
</dbReference>
<dbReference type="GO" id="GO:0000164">
    <property type="term" value="C:protein phosphatase type 1 complex"/>
    <property type="evidence" value="ECO:0007669"/>
    <property type="project" value="TreeGrafter"/>
</dbReference>
<feature type="compositionally biased region" description="Gly residues" evidence="1">
    <location>
        <begin position="330"/>
        <end position="343"/>
    </location>
</feature>
<feature type="compositionally biased region" description="Gly residues" evidence="1">
    <location>
        <begin position="221"/>
        <end position="237"/>
    </location>
</feature>
<dbReference type="InterPro" id="IPR005036">
    <property type="entry name" value="CBM21_dom"/>
</dbReference>
<name>A0A835TDY5_CHLIN</name>
<feature type="region of interest" description="Disordered" evidence="1">
    <location>
        <begin position="133"/>
        <end position="163"/>
    </location>
</feature>
<dbReference type="PROSITE" id="PS51159">
    <property type="entry name" value="CBM21"/>
    <property type="match status" value="1"/>
</dbReference>
<proteinExistence type="predicted"/>
<feature type="compositionally biased region" description="Gly residues" evidence="1">
    <location>
        <begin position="89"/>
        <end position="111"/>
    </location>
</feature>
<feature type="region of interest" description="Disordered" evidence="1">
    <location>
        <begin position="290"/>
        <end position="361"/>
    </location>
</feature>
<feature type="region of interest" description="Disordered" evidence="1">
    <location>
        <begin position="203"/>
        <end position="254"/>
    </location>
</feature>
<evidence type="ECO:0000256" key="1">
    <source>
        <dbReference type="SAM" id="MobiDB-lite"/>
    </source>
</evidence>
<feature type="compositionally biased region" description="Low complexity" evidence="1">
    <location>
        <begin position="292"/>
        <end position="313"/>
    </location>
</feature>
<keyword evidence="4" id="KW-1185">Reference proteome</keyword>
<comment type="caution">
    <text evidence="3">The sequence shown here is derived from an EMBL/GenBank/DDBJ whole genome shotgun (WGS) entry which is preliminary data.</text>
</comment>
<feature type="region of interest" description="Disordered" evidence="1">
    <location>
        <begin position="1"/>
        <end position="25"/>
    </location>
</feature>
<evidence type="ECO:0000259" key="2">
    <source>
        <dbReference type="PROSITE" id="PS51159"/>
    </source>
</evidence>
<dbReference type="PANTHER" id="PTHR12307:SF36">
    <property type="entry name" value="GLYCOGEN-BINDING SUBUNIT 76A"/>
    <property type="match status" value="1"/>
</dbReference>
<dbReference type="Proteomes" id="UP000650467">
    <property type="component" value="Unassembled WGS sequence"/>
</dbReference>
<sequence length="496" mass="49513">MLKSLFGHSHGDAPQAAGGSPRILEEGGLAPSAAAGGLLFSTDSKVELREVSGAMERVLSRGAMELRSHPGGGGAAAWLQVGSTELPLGAGGGSAGGGGGGGGEGGDGGGKQTPLFHRINARTFRLHLAGGPAQAAAVPGGGAAAGADGTARHDNSTDAGGAGSEAPSLLLLFPPTAPEHDLNTCAAVLADLAAGRGAAEPAGVAAYSPRGGSGPSSPAHGRGGSNTGAAGGPGAGGAAAPISSSFPASVSTSASDSRRVLFHDSDPARNLGFKGSHPVRLTHLEHVPPPTLRQQQQQQQQQLQQQLANQQRQPHPAQMSGSQQQRPHQLGGGGAAGRAGVGAGARSLLGPQGAEVGSPGGTRAGRLQGLALGSVWGSVAVANLAYEKASGGVRRRVMACGGASRMDVRVRYSLDGWSSWGEVSANWDKRLGLGADNFNFLIDLDEAAASHGVCVRNTLAAGQHVTLGLAVHYLAAGQEHWDSNEGGNYTFDFALE</sequence>
<feature type="compositionally biased region" description="Low complexity" evidence="1">
    <location>
        <begin position="238"/>
        <end position="254"/>
    </location>
</feature>
<dbReference type="AlphaFoldDB" id="A0A835TDY5"/>
<feature type="region of interest" description="Disordered" evidence="1">
    <location>
        <begin position="88"/>
        <end position="112"/>
    </location>
</feature>
<dbReference type="InterPro" id="IPR050782">
    <property type="entry name" value="PP1_regulatory_subunit_3"/>
</dbReference>
<dbReference type="OrthoDB" id="544376at2759"/>
<evidence type="ECO:0000313" key="4">
    <source>
        <dbReference type="Proteomes" id="UP000650467"/>
    </source>
</evidence>
<organism evidence="3 4">
    <name type="scientific">Chlamydomonas incerta</name>
    <dbReference type="NCBI Taxonomy" id="51695"/>
    <lineage>
        <taxon>Eukaryota</taxon>
        <taxon>Viridiplantae</taxon>
        <taxon>Chlorophyta</taxon>
        <taxon>core chlorophytes</taxon>
        <taxon>Chlorophyceae</taxon>
        <taxon>CS clade</taxon>
        <taxon>Chlamydomonadales</taxon>
        <taxon>Chlamydomonadaceae</taxon>
        <taxon>Chlamydomonas</taxon>
    </lineage>
</organism>
<dbReference type="InterPro" id="IPR038175">
    <property type="entry name" value="CBM21_dom_sf"/>
</dbReference>
<feature type="domain" description="CBM21" evidence="2">
    <location>
        <begin position="373"/>
        <end position="492"/>
    </location>
</feature>
<dbReference type="Gene3D" id="2.60.40.2440">
    <property type="entry name" value="Carbohydrate binding type-21 domain"/>
    <property type="match status" value="1"/>
</dbReference>
<dbReference type="PANTHER" id="PTHR12307">
    <property type="entry name" value="PROTEIN PHOSPHATASE 1 REGULATORY SUBUNIT"/>
    <property type="match status" value="1"/>
</dbReference>
<protein>
    <recommendedName>
        <fullName evidence="2">CBM21 domain-containing protein</fullName>
    </recommendedName>
</protein>
<gene>
    <name evidence="3" type="ORF">HXX76_005154</name>
</gene>